<gene>
    <name evidence="3" type="ORF">RDB_LOCUS35033</name>
</gene>
<comment type="caution">
    <text evidence="3">The sequence shown here is derived from an EMBL/GenBank/DDBJ whole genome shotgun (WGS) entry which is preliminary data.</text>
</comment>
<reference evidence="3" key="1">
    <citation type="submission" date="2021-01" db="EMBL/GenBank/DDBJ databases">
        <authorList>
            <person name="Kaushik A."/>
        </authorList>
    </citation>
    <scope>NUCLEOTIDE SEQUENCE</scope>
    <source>
        <strain evidence="3">AG2-2IIIB</strain>
    </source>
</reference>
<feature type="region of interest" description="Disordered" evidence="1">
    <location>
        <begin position="219"/>
        <end position="245"/>
    </location>
</feature>
<keyword evidence="2" id="KW-0812">Transmembrane</keyword>
<feature type="compositionally biased region" description="Low complexity" evidence="1">
    <location>
        <begin position="357"/>
        <end position="379"/>
    </location>
</feature>
<evidence type="ECO:0000256" key="1">
    <source>
        <dbReference type="SAM" id="MobiDB-lite"/>
    </source>
</evidence>
<feature type="region of interest" description="Disordered" evidence="1">
    <location>
        <begin position="339"/>
        <end position="383"/>
    </location>
</feature>
<sequence length="485" mass="52248">MKFSFFLFIICMLVLILPFGNHDKRLLSLSETITRGTDAHTLLDLVVLTFAPAPAPLPRYSQLVVPVHLTGAVKIRKPRPSRYDRSPRVLNTHKWVEAYFARAMHLNGHSRPTKTIHIPTKVVVPIRTASPTPAHHTFDYSVTYRRASSSIELAGLWEAYKLIVVWIAMICASVVYAFAWPFSCDHSAARPVDSGEPCANGTFDDEHLTASAVIVPEATTPDNDLPTATDKSFEHTSLPNSAPVDAGVDTNSAPAGLDPAVSSNSIGSSIGHYADDSLWVIPSSMAQSPEEFLAQFPLSGQVHSPQHQVWLQWLINRLQEMQRQGDHHGRVYDGYPELEGSLPTTPTSGGYIASAEHSTASSPQPSISSFASHSTSFESGPDSVAEHVPSKSLAVGGLLSTTVSQDLLYEQLAGLVDYASELGDDSDGESEEGEVVAESGDKSSMSPTDDPTAIALPSSPYVESASTIFGGIVSDIDELLSVWGK</sequence>
<protein>
    <recommendedName>
        <fullName evidence="5">Transmembrane protein</fullName>
    </recommendedName>
</protein>
<proteinExistence type="predicted"/>
<evidence type="ECO:0000313" key="4">
    <source>
        <dbReference type="Proteomes" id="UP000663843"/>
    </source>
</evidence>
<feature type="region of interest" description="Disordered" evidence="1">
    <location>
        <begin position="421"/>
        <end position="452"/>
    </location>
</feature>
<keyword evidence="2" id="KW-0472">Membrane</keyword>
<evidence type="ECO:0008006" key="5">
    <source>
        <dbReference type="Google" id="ProtNLM"/>
    </source>
</evidence>
<feature type="compositionally biased region" description="Acidic residues" evidence="1">
    <location>
        <begin position="422"/>
        <end position="435"/>
    </location>
</feature>
<keyword evidence="2" id="KW-1133">Transmembrane helix</keyword>
<accession>A0A8H3A260</accession>
<evidence type="ECO:0000256" key="2">
    <source>
        <dbReference type="SAM" id="Phobius"/>
    </source>
</evidence>
<feature type="transmembrane region" description="Helical" evidence="2">
    <location>
        <begin position="162"/>
        <end position="182"/>
    </location>
</feature>
<feature type="transmembrane region" description="Helical" evidence="2">
    <location>
        <begin position="6"/>
        <end position="22"/>
    </location>
</feature>
<dbReference type="AlphaFoldDB" id="A0A8H3A260"/>
<organism evidence="3 4">
    <name type="scientific">Rhizoctonia solani</name>
    <dbReference type="NCBI Taxonomy" id="456999"/>
    <lineage>
        <taxon>Eukaryota</taxon>
        <taxon>Fungi</taxon>
        <taxon>Dikarya</taxon>
        <taxon>Basidiomycota</taxon>
        <taxon>Agaricomycotina</taxon>
        <taxon>Agaricomycetes</taxon>
        <taxon>Cantharellales</taxon>
        <taxon>Ceratobasidiaceae</taxon>
        <taxon>Rhizoctonia</taxon>
    </lineage>
</organism>
<name>A0A8H3A260_9AGAM</name>
<dbReference type="Proteomes" id="UP000663843">
    <property type="component" value="Unassembled WGS sequence"/>
</dbReference>
<evidence type="ECO:0000313" key="3">
    <source>
        <dbReference type="EMBL" id="CAE6398450.1"/>
    </source>
</evidence>
<dbReference type="EMBL" id="CAJMWT010001396">
    <property type="protein sequence ID" value="CAE6398450.1"/>
    <property type="molecule type" value="Genomic_DNA"/>
</dbReference>